<sequence>MKVAQSPNCTLCNTREDVYHALVECARVGAERRVLELEFGVNFRWIGFCNSFLSNPTSTKLIKLREQ</sequence>
<protein>
    <recommendedName>
        <fullName evidence="3">Reverse transcriptase</fullName>
    </recommendedName>
</protein>
<evidence type="ECO:0008006" key="3">
    <source>
        <dbReference type="Google" id="ProtNLM"/>
    </source>
</evidence>
<dbReference type="EMBL" id="CAKOGL010000006">
    <property type="protein sequence ID" value="CAH2087178.1"/>
    <property type="molecule type" value="Genomic_DNA"/>
</dbReference>
<comment type="caution">
    <text evidence="1">The sequence shown here is derived from an EMBL/GenBank/DDBJ whole genome shotgun (WGS) entry which is preliminary data.</text>
</comment>
<dbReference type="Proteomes" id="UP001153954">
    <property type="component" value="Unassembled WGS sequence"/>
</dbReference>
<organism evidence="1 2">
    <name type="scientific">Euphydryas editha</name>
    <name type="common">Edith's checkerspot</name>
    <dbReference type="NCBI Taxonomy" id="104508"/>
    <lineage>
        <taxon>Eukaryota</taxon>
        <taxon>Metazoa</taxon>
        <taxon>Ecdysozoa</taxon>
        <taxon>Arthropoda</taxon>
        <taxon>Hexapoda</taxon>
        <taxon>Insecta</taxon>
        <taxon>Pterygota</taxon>
        <taxon>Neoptera</taxon>
        <taxon>Endopterygota</taxon>
        <taxon>Lepidoptera</taxon>
        <taxon>Glossata</taxon>
        <taxon>Ditrysia</taxon>
        <taxon>Papilionoidea</taxon>
        <taxon>Nymphalidae</taxon>
        <taxon>Nymphalinae</taxon>
        <taxon>Euphydryas</taxon>
    </lineage>
</organism>
<accession>A0AAU9TJP4</accession>
<evidence type="ECO:0000313" key="2">
    <source>
        <dbReference type="Proteomes" id="UP001153954"/>
    </source>
</evidence>
<proteinExistence type="predicted"/>
<evidence type="ECO:0000313" key="1">
    <source>
        <dbReference type="EMBL" id="CAH2087178.1"/>
    </source>
</evidence>
<name>A0AAU9TJP4_EUPED</name>
<dbReference type="AlphaFoldDB" id="A0AAU9TJP4"/>
<reference evidence="1" key="1">
    <citation type="submission" date="2022-03" db="EMBL/GenBank/DDBJ databases">
        <authorList>
            <person name="Tunstrom K."/>
        </authorList>
    </citation>
    <scope>NUCLEOTIDE SEQUENCE</scope>
</reference>
<keyword evidence="2" id="KW-1185">Reference proteome</keyword>
<gene>
    <name evidence="1" type="ORF">EEDITHA_LOCUS3465</name>
</gene>